<keyword evidence="3" id="KW-1133">Transmembrane helix</keyword>
<comment type="caution">
    <text evidence="5">The sequence shown here is derived from an EMBL/GenBank/DDBJ whole genome shotgun (WGS) entry which is preliminary data.</text>
</comment>
<dbReference type="Gene3D" id="3.60.21.10">
    <property type="match status" value="1"/>
</dbReference>
<feature type="transmembrane region" description="Helical" evidence="3">
    <location>
        <begin position="130"/>
        <end position="150"/>
    </location>
</feature>
<dbReference type="PANTHER" id="PTHR31302">
    <property type="entry name" value="TRANSMEMBRANE PROTEIN WITH METALLOPHOSPHOESTERASE DOMAIN-RELATED"/>
    <property type="match status" value="1"/>
</dbReference>
<reference evidence="5 6" key="1">
    <citation type="submission" date="2018-06" db="EMBL/GenBank/DDBJ databases">
        <title>Genomic Encyclopedia of Archaeal and Bacterial Type Strains, Phase II (KMG-II): from individual species to whole genera.</title>
        <authorList>
            <person name="Goeker M."/>
        </authorList>
    </citation>
    <scope>NUCLEOTIDE SEQUENCE [LARGE SCALE GENOMIC DNA]</scope>
    <source>
        <strain evidence="5 6">DSM 23857</strain>
    </source>
</reference>
<dbReference type="Proteomes" id="UP000249547">
    <property type="component" value="Unassembled WGS sequence"/>
</dbReference>
<accession>A0A327QCX2</accession>
<dbReference type="PANTHER" id="PTHR31302:SF31">
    <property type="entry name" value="PHOSPHODIESTERASE YAEI"/>
    <property type="match status" value="1"/>
</dbReference>
<dbReference type="InterPro" id="IPR004843">
    <property type="entry name" value="Calcineurin-like_PHP"/>
</dbReference>
<organism evidence="5 6">
    <name type="scientific">Chitinophaga skermanii</name>
    <dbReference type="NCBI Taxonomy" id="331697"/>
    <lineage>
        <taxon>Bacteria</taxon>
        <taxon>Pseudomonadati</taxon>
        <taxon>Bacteroidota</taxon>
        <taxon>Chitinophagia</taxon>
        <taxon>Chitinophagales</taxon>
        <taxon>Chitinophagaceae</taxon>
        <taxon>Chitinophaga</taxon>
    </lineage>
</organism>
<dbReference type="RefSeq" id="WP_111598852.1">
    <property type="nucleotide sequence ID" value="NZ_QLLL01000006.1"/>
</dbReference>
<keyword evidence="6" id="KW-1185">Reference proteome</keyword>
<dbReference type="EMBL" id="QLLL01000006">
    <property type="protein sequence ID" value="RAJ02409.1"/>
    <property type="molecule type" value="Genomic_DNA"/>
</dbReference>
<dbReference type="OrthoDB" id="9780884at2"/>
<dbReference type="InterPro" id="IPR051158">
    <property type="entry name" value="Metallophosphoesterase_sf"/>
</dbReference>
<keyword evidence="3" id="KW-0812">Transmembrane</keyword>
<dbReference type="GO" id="GO:0009245">
    <property type="term" value="P:lipid A biosynthetic process"/>
    <property type="evidence" value="ECO:0007669"/>
    <property type="project" value="TreeGrafter"/>
</dbReference>
<evidence type="ECO:0000313" key="6">
    <source>
        <dbReference type="Proteomes" id="UP000249547"/>
    </source>
</evidence>
<evidence type="ECO:0000256" key="2">
    <source>
        <dbReference type="ARBA" id="ARBA00022801"/>
    </source>
</evidence>
<proteinExistence type="predicted"/>
<dbReference type="GO" id="GO:0016020">
    <property type="term" value="C:membrane"/>
    <property type="evidence" value="ECO:0007669"/>
    <property type="project" value="GOC"/>
</dbReference>
<dbReference type="Pfam" id="PF00149">
    <property type="entry name" value="Metallophos"/>
    <property type="match status" value="1"/>
</dbReference>
<evidence type="ECO:0000256" key="1">
    <source>
        <dbReference type="ARBA" id="ARBA00022723"/>
    </source>
</evidence>
<evidence type="ECO:0000259" key="4">
    <source>
        <dbReference type="Pfam" id="PF00149"/>
    </source>
</evidence>
<evidence type="ECO:0000256" key="3">
    <source>
        <dbReference type="SAM" id="Phobius"/>
    </source>
</evidence>
<dbReference type="SUPFAM" id="SSF56300">
    <property type="entry name" value="Metallo-dependent phosphatases"/>
    <property type="match status" value="1"/>
</dbReference>
<name>A0A327QCX2_9BACT</name>
<keyword evidence="2" id="KW-0378">Hydrolase</keyword>
<dbReference type="AlphaFoldDB" id="A0A327QCX2"/>
<gene>
    <name evidence="5" type="ORF">LX64_03422</name>
</gene>
<evidence type="ECO:0000313" key="5">
    <source>
        <dbReference type="EMBL" id="RAJ02409.1"/>
    </source>
</evidence>
<dbReference type="CDD" id="cd07385">
    <property type="entry name" value="MPP_YkuE_C"/>
    <property type="match status" value="1"/>
</dbReference>
<dbReference type="InterPro" id="IPR029052">
    <property type="entry name" value="Metallo-depent_PP-like"/>
</dbReference>
<dbReference type="GO" id="GO:0008758">
    <property type="term" value="F:UDP-2,3-diacylglucosamine hydrolase activity"/>
    <property type="evidence" value="ECO:0007669"/>
    <property type="project" value="TreeGrafter"/>
</dbReference>
<feature type="transmembrane region" description="Helical" evidence="3">
    <location>
        <begin position="78"/>
        <end position="96"/>
    </location>
</feature>
<dbReference type="GO" id="GO:0046872">
    <property type="term" value="F:metal ion binding"/>
    <property type="evidence" value="ECO:0007669"/>
    <property type="project" value="UniProtKB-KW"/>
</dbReference>
<sequence>MNNRFVGIFLAWFFIDVYFFQSIKTLTAGIAPNMAWAIQTSYWAVELALAALLYYVIKNRHQTDTQGAHNKRYANIGMALVVLAVVPKLVTVPILFVEDIFRFGATASSWIGHQFSHDGQGTVFASRVPLVSAIALALSAIPFIGILYGISRGKYNYRVHKVTLEFDHLPDAFDGFKITQLSDVHAGSFDNAKAVKKGIALANAQHSDIIVFTGDMVNNVATEMEPWVDVFAELKAPMGKYSILGNHDYGDYVHWKSADAKAANLLKLEEIHAATGFKLLKNDGLMLEKGEEKIALLGVENWGQRGFAQYGDLQLAQSSVDPHSFKILLSHDPSHWHGEVIPGEHNIQLMLAGHTHGMQFGIEMFGWKWSPSKYIYPQWAGIYENNQQFLYVNRGFGFLGFPGRVGIMPEISVITLKKKRP</sequence>
<keyword evidence="3" id="KW-0472">Membrane</keyword>
<protein>
    <recommendedName>
        <fullName evidence="4">Calcineurin-like phosphoesterase domain-containing protein</fullName>
    </recommendedName>
</protein>
<feature type="transmembrane region" description="Helical" evidence="3">
    <location>
        <begin position="35"/>
        <end position="57"/>
    </location>
</feature>
<feature type="domain" description="Calcineurin-like phosphoesterase" evidence="4">
    <location>
        <begin position="176"/>
        <end position="357"/>
    </location>
</feature>
<keyword evidence="1" id="KW-0479">Metal-binding</keyword>